<evidence type="ECO:0000313" key="2">
    <source>
        <dbReference type="EMBL" id="JAW15682.1"/>
    </source>
</evidence>
<feature type="signal peptide" evidence="1">
    <location>
        <begin position="1"/>
        <end position="22"/>
    </location>
</feature>
<dbReference type="AlphaFoldDB" id="A0A224Y3L8"/>
<protein>
    <submittedName>
        <fullName evidence="2">Putative secreted protein</fullName>
    </submittedName>
</protein>
<accession>A0A224Y3L8</accession>
<name>A0A224Y3L8_9HEMI</name>
<dbReference type="EMBL" id="GFTR01000744">
    <property type="protein sequence ID" value="JAW15682.1"/>
    <property type="molecule type" value="Transcribed_RNA"/>
</dbReference>
<organism evidence="2">
    <name type="scientific">Panstrongylus lignarius</name>
    <dbReference type="NCBI Taxonomy" id="156445"/>
    <lineage>
        <taxon>Eukaryota</taxon>
        <taxon>Metazoa</taxon>
        <taxon>Ecdysozoa</taxon>
        <taxon>Arthropoda</taxon>
        <taxon>Hexapoda</taxon>
        <taxon>Insecta</taxon>
        <taxon>Pterygota</taxon>
        <taxon>Neoptera</taxon>
        <taxon>Paraneoptera</taxon>
        <taxon>Hemiptera</taxon>
        <taxon>Heteroptera</taxon>
        <taxon>Panheteroptera</taxon>
        <taxon>Cimicomorpha</taxon>
        <taxon>Reduviidae</taxon>
        <taxon>Triatominae</taxon>
        <taxon>Panstrongylus</taxon>
    </lineage>
</organism>
<sequence length="78" mass="8951">MKNMYFNYVLFLLIAVFKTNMAGFWAKQKTFGNFEIISKILKTTQVSSSFKIATAHDCLHYSGDYPTPPFCGNSRTRI</sequence>
<proteinExistence type="predicted"/>
<feature type="chain" id="PRO_5012397931" evidence="1">
    <location>
        <begin position="23"/>
        <end position="78"/>
    </location>
</feature>
<reference evidence="2" key="1">
    <citation type="journal article" date="2018" name="PLoS Negl. Trop. Dis.">
        <title>An insight into the salivary gland and fat body transcriptome of Panstrongylus lignarius (Hemiptera: Heteroptera), the main vector of Chagas disease in Peru.</title>
        <authorList>
            <person name="Nevoa J.C."/>
            <person name="Mendes M.T."/>
            <person name="da Silva M.V."/>
            <person name="Soares S.C."/>
            <person name="Oliveira C.J.F."/>
            <person name="Ribeiro J.M.C."/>
        </authorList>
    </citation>
    <scope>NUCLEOTIDE SEQUENCE</scope>
</reference>
<evidence type="ECO:0000256" key="1">
    <source>
        <dbReference type="SAM" id="SignalP"/>
    </source>
</evidence>
<keyword evidence="1" id="KW-0732">Signal</keyword>